<reference evidence="6" key="1">
    <citation type="journal article" date="2020" name="mSystems">
        <title>Genome- and Community-Level Interaction Insights into Carbon Utilization and Element Cycling Functions of Hydrothermarchaeota in Hydrothermal Sediment.</title>
        <authorList>
            <person name="Zhou Z."/>
            <person name="Liu Y."/>
            <person name="Xu W."/>
            <person name="Pan J."/>
            <person name="Luo Z.H."/>
            <person name="Li M."/>
        </authorList>
    </citation>
    <scope>NUCLEOTIDE SEQUENCE [LARGE SCALE GENOMIC DNA]</scope>
    <source>
        <strain evidence="6">HyVt-115</strain>
    </source>
</reference>
<protein>
    <submittedName>
        <fullName evidence="6">MBL fold metallo-hydrolase</fullName>
    </submittedName>
</protein>
<gene>
    <name evidence="6" type="ORF">ENF32_02975</name>
</gene>
<evidence type="ECO:0000256" key="1">
    <source>
        <dbReference type="ARBA" id="ARBA00001947"/>
    </source>
</evidence>
<evidence type="ECO:0000313" key="6">
    <source>
        <dbReference type="EMBL" id="HDD53015.1"/>
    </source>
</evidence>
<dbReference type="Pfam" id="PF00753">
    <property type="entry name" value="Lactamase_B"/>
    <property type="match status" value="1"/>
</dbReference>
<feature type="domain" description="Metallo-beta-lactamase" evidence="5">
    <location>
        <begin position="12"/>
        <end position="190"/>
    </location>
</feature>
<dbReference type="Proteomes" id="UP000885690">
    <property type="component" value="Unassembled WGS sequence"/>
</dbReference>
<comment type="cofactor">
    <cofactor evidence="1">
        <name>Zn(2+)</name>
        <dbReference type="ChEBI" id="CHEBI:29105"/>
    </cofactor>
</comment>
<dbReference type="AlphaFoldDB" id="A0A7C0Y5S5"/>
<dbReference type="SUPFAM" id="SSF56281">
    <property type="entry name" value="Metallo-hydrolase/oxidoreductase"/>
    <property type="match status" value="1"/>
</dbReference>
<sequence length="211" mass="23063">MKIETLVVGPLEVNCYLVWDEETNQGIVIDPGAEGTMIVEEIEKRGFTLTHIVNTHCHVDHIGANADVKEAFPEALLAIPEKDLPLFRSPHNPMLVMICRAKPSPEPDLLLKEGDTIPVGSEELTVIETPGHTVGSVCLYGSGVVFTGDTLFAGSVGRTDLPFSQHDALFRSVRQKLFILPEDTEVLPGHGPPSTIGREKRFNPFFSGLIL</sequence>
<keyword evidence="2" id="KW-0479">Metal-binding</keyword>
<dbReference type="PANTHER" id="PTHR46233:SF3">
    <property type="entry name" value="HYDROXYACYLGLUTATHIONE HYDROLASE GLOC"/>
    <property type="match status" value="1"/>
</dbReference>
<dbReference type="Gene3D" id="3.60.15.10">
    <property type="entry name" value="Ribonuclease Z/Hydroxyacylglutathione hydrolase-like"/>
    <property type="match status" value="1"/>
</dbReference>
<dbReference type="EMBL" id="DQWS01000114">
    <property type="protein sequence ID" value="HDD53015.1"/>
    <property type="molecule type" value="Genomic_DNA"/>
</dbReference>
<dbReference type="GO" id="GO:0046872">
    <property type="term" value="F:metal ion binding"/>
    <property type="evidence" value="ECO:0007669"/>
    <property type="project" value="UniProtKB-KW"/>
</dbReference>
<dbReference type="PANTHER" id="PTHR46233">
    <property type="entry name" value="HYDROXYACYLGLUTATHIONE HYDROLASE GLOC"/>
    <property type="match status" value="1"/>
</dbReference>
<dbReference type="GO" id="GO:0016787">
    <property type="term" value="F:hydrolase activity"/>
    <property type="evidence" value="ECO:0007669"/>
    <property type="project" value="UniProtKB-KW"/>
</dbReference>
<comment type="caution">
    <text evidence="6">The sequence shown here is derived from an EMBL/GenBank/DDBJ whole genome shotgun (WGS) entry which is preliminary data.</text>
</comment>
<evidence type="ECO:0000256" key="2">
    <source>
        <dbReference type="ARBA" id="ARBA00022723"/>
    </source>
</evidence>
<name>A0A7C0Y5S5_9BACT</name>
<dbReference type="InterPro" id="IPR036866">
    <property type="entry name" value="RibonucZ/Hydroxyglut_hydro"/>
</dbReference>
<organism evidence="6">
    <name type="scientific">Thermosulfidibacter takaii</name>
    <dbReference type="NCBI Taxonomy" id="412593"/>
    <lineage>
        <taxon>Bacteria</taxon>
        <taxon>Pseudomonadati</taxon>
        <taxon>Thermosulfidibacterota</taxon>
        <taxon>Thermosulfidibacteria</taxon>
        <taxon>Thermosulfidibacterales</taxon>
        <taxon>Thermosulfidibacteraceae</taxon>
    </lineage>
</organism>
<evidence type="ECO:0000256" key="3">
    <source>
        <dbReference type="ARBA" id="ARBA00022801"/>
    </source>
</evidence>
<evidence type="ECO:0000256" key="4">
    <source>
        <dbReference type="ARBA" id="ARBA00022833"/>
    </source>
</evidence>
<dbReference type="InterPro" id="IPR001279">
    <property type="entry name" value="Metallo-B-lactamas"/>
</dbReference>
<dbReference type="InterPro" id="IPR051453">
    <property type="entry name" value="MBL_Glyoxalase_II"/>
</dbReference>
<accession>A0A7C0Y5S5</accession>
<evidence type="ECO:0000259" key="5">
    <source>
        <dbReference type="SMART" id="SM00849"/>
    </source>
</evidence>
<proteinExistence type="predicted"/>
<keyword evidence="4" id="KW-0862">Zinc</keyword>
<keyword evidence="3" id="KW-0378">Hydrolase</keyword>
<dbReference type="SMART" id="SM00849">
    <property type="entry name" value="Lactamase_B"/>
    <property type="match status" value="1"/>
</dbReference>
<dbReference type="CDD" id="cd06262">
    <property type="entry name" value="metallo-hydrolase-like_MBL-fold"/>
    <property type="match status" value="1"/>
</dbReference>